<accession>A0A8K0X9I8</accession>
<protein>
    <submittedName>
        <fullName evidence="3">Uncharacterized protein</fullName>
    </submittedName>
</protein>
<evidence type="ECO:0000256" key="1">
    <source>
        <dbReference type="SAM" id="MobiDB-lite"/>
    </source>
</evidence>
<evidence type="ECO:0000313" key="3">
    <source>
        <dbReference type="EMBL" id="KAH7375005.1"/>
    </source>
</evidence>
<dbReference type="EMBL" id="JAGPXD010000001">
    <property type="protein sequence ID" value="KAH7375005.1"/>
    <property type="molecule type" value="Genomic_DNA"/>
</dbReference>
<dbReference type="Proteomes" id="UP000813385">
    <property type="component" value="Unassembled WGS sequence"/>
</dbReference>
<dbReference type="InterPro" id="IPR020999">
    <property type="entry name" value="Chitin_synth_reg_RCR"/>
</dbReference>
<evidence type="ECO:0000313" key="4">
    <source>
        <dbReference type="Proteomes" id="UP000813385"/>
    </source>
</evidence>
<feature type="transmembrane region" description="Helical" evidence="2">
    <location>
        <begin position="35"/>
        <end position="57"/>
    </location>
</feature>
<keyword evidence="2" id="KW-0472">Membrane</keyword>
<gene>
    <name evidence="3" type="ORF">B0T11DRAFT_269530</name>
</gene>
<dbReference type="Pfam" id="PF12273">
    <property type="entry name" value="RCR"/>
    <property type="match status" value="1"/>
</dbReference>
<reference evidence="3" key="1">
    <citation type="journal article" date="2021" name="Nat. Commun.">
        <title>Genetic determinants of endophytism in the Arabidopsis root mycobiome.</title>
        <authorList>
            <person name="Mesny F."/>
            <person name="Miyauchi S."/>
            <person name="Thiergart T."/>
            <person name="Pickel B."/>
            <person name="Atanasova L."/>
            <person name="Karlsson M."/>
            <person name="Huettel B."/>
            <person name="Barry K.W."/>
            <person name="Haridas S."/>
            <person name="Chen C."/>
            <person name="Bauer D."/>
            <person name="Andreopoulos W."/>
            <person name="Pangilinan J."/>
            <person name="LaButti K."/>
            <person name="Riley R."/>
            <person name="Lipzen A."/>
            <person name="Clum A."/>
            <person name="Drula E."/>
            <person name="Henrissat B."/>
            <person name="Kohler A."/>
            <person name="Grigoriev I.V."/>
            <person name="Martin F.M."/>
            <person name="Hacquard S."/>
        </authorList>
    </citation>
    <scope>NUCLEOTIDE SEQUENCE</scope>
    <source>
        <strain evidence="3">MPI-CAGE-AT-0016</strain>
    </source>
</reference>
<evidence type="ECO:0000256" key="2">
    <source>
        <dbReference type="SAM" id="Phobius"/>
    </source>
</evidence>
<dbReference type="OrthoDB" id="4825965at2759"/>
<name>A0A8K0X9I8_9PEZI</name>
<feature type="region of interest" description="Disordered" evidence="1">
    <location>
        <begin position="114"/>
        <end position="188"/>
    </location>
</feature>
<dbReference type="AlphaFoldDB" id="A0A8K0X9I8"/>
<organism evidence="3 4">
    <name type="scientific">Plectosphaerella cucumerina</name>
    <dbReference type="NCBI Taxonomy" id="40658"/>
    <lineage>
        <taxon>Eukaryota</taxon>
        <taxon>Fungi</taxon>
        <taxon>Dikarya</taxon>
        <taxon>Ascomycota</taxon>
        <taxon>Pezizomycotina</taxon>
        <taxon>Sordariomycetes</taxon>
        <taxon>Hypocreomycetidae</taxon>
        <taxon>Glomerellales</taxon>
        <taxon>Plectosphaerellaceae</taxon>
        <taxon>Plectosphaerella</taxon>
    </lineage>
</organism>
<feature type="compositionally biased region" description="Polar residues" evidence="1">
    <location>
        <begin position="150"/>
        <end position="160"/>
    </location>
</feature>
<comment type="caution">
    <text evidence="3">The sequence shown here is derived from an EMBL/GenBank/DDBJ whole genome shotgun (WGS) entry which is preliminary data.</text>
</comment>
<sequence length="188" mass="20834">MITPTLSSPASILARQIVEEDGRQIHWWYSETGRIVKWSVFLGLILLLSIYIVGGYIHARSRIKKGLAPLGYHRWLVRRSDLARVDPRYAYPPAMYHPRAPGWTTHRPADAYHMRDMGVPPPPVYDPTSSRPPMYSPPEGGSKVNPAQGWGQQESGTTNDYAPPSGPPPPGQQTGVATHGTGNTNPFR</sequence>
<proteinExistence type="predicted"/>
<keyword evidence="2" id="KW-0812">Transmembrane</keyword>
<feature type="compositionally biased region" description="Polar residues" evidence="1">
    <location>
        <begin position="172"/>
        <end position="188"/>
    </location>
</feature>
<keyword evidence="4" id="KW-1185">Reference proteome</keyword>
<keyword evidence="2" id="KW-1133">Transmembrane helix</keyword>